<protein>
    <submittedName>
        <fullName evidence="6">NOB1-domain containing protein</fullName>
    </submittedName>
</protein>
<dbReference type="InterPro" id="IPR036283">
    <property type="entry name" value="NOB1_Zf-like_sf"/>
</dbReference>
<evidence type="ECO:0000259" key="4">
    <source>
        <dbReference type="Pfam" id="PF08772"/>
    </source>
</evidence>
<keyword evidence="3" id="KW-0378">Hydrolase</keyword>
<dbReference type="InParanoid" id="S7XJ55"/>
<evidence type="ECO:0000256" key="2">
    <source>
        <dbReference type="ARBA" id="ARBA00022723"/>
    </source>
</evidence>
<keyword evidence="2" id="KW-0479">Metal-binding</keyword>
<dbReference type="GO" id="GO:0046872">
    <property type="term" value="F:metal ion binding"/>
    <property type="evidence" value="ECO:0007669"/>
    <property type="project" value="UniProtKB-KW"/>
</dbReference>
<dbReference type="AlphaFoldDB" id="S7XJ55"/>
<dbReference type="OMA" id="LDFCKKC"/>
<evidence type="ECO:0000259" key="5">
    <source>
        <dbReference type="Pfam" id="PF17146"/>
    </source>
</evidence>
<dbReference type="GO" id="GO:0004521">
    <property type="term" value="F:RNA endonuclease activity"/>
    <property type="evidence" value="ECO:0007669"/>
    <property type="project" value="TreeGrafter"/>
</dbReference>
<dbReference type="Pfam" id="PF08772">
    <property type="entry name" value="Zn_ribbon_NOB1"/>
    <property type="match status" value="1"/>
</dbReference>
<dbReference type="EMBL" id="ATCN01000420">
    <property type="protein sequence ID" value="EPR79059.1"/>
    <property type="molecule type" value="Genomic_DNA"/>
</dbReference>
<feature type="domain" description="Nin one binding (NOB1) Zn-ribbon-like" evidence="4">
    <location>
        <begin position="137"/>
        <end position="191"/>
    </location>
</feature>
<dbReference type="Pfam" id="PF17146">
    <property type="entry name" value="PIN_6"/>
    <property type="match status" value="1"/>
</dbReference>
<dbReference type="InterPro" id="IPR014881">
    <property type="entry name" value="NOB1_Zn-bd"/>
</dbReference>
<dbReference type="HOGENOM" id="CLU_106416_0_0_1"/>
<dbReference type="GO" id="GO:0030688">
    <property type="term" value="C:preribosome, small subunit precursor"/>
    <property type="evidence" value="ECO:0007669"/>
    <property type="project" value="TreeGrafter"/>
</dbReference>
<sequence length="227" mass="26584">MTIFIIDTCAIINHHLNNITKGYTTKLVIEEIKSMDALLYYKSIESKIEIVPVEEKYILEVMKVVDEHNILVGDTDISVIALTLQKSIEADKLKDCWISKYNMDKVNKFNNVKCLSTDYGVVSALKALSLVNGNLDKEYKMRCYTCYKIYDKKIDFCSKCGYNTITRVSVRQDKNGIVPNLKYNYRYNRKEMKDKHGNIIKSTDQKEYKNIIQEREREMKKLMNKNK</sequence>
<comment type="caution">
    <text evidence="6">The sequence shown here is derived from an EMBL/GenBank/DDBJ whole genome shotgun (WGS) entry which is preliminary data.</text>
</comment>
<dbReference type="Gene3D" id="6.20.210.10">
    <property type="entry name" value="Nin one binding (NOB1), Zn-ribbon-like"/>
    <property type="match status" value="1"/>
</dbReference>
<reference evidence="7" key="1">
    <citation type="journal article" date="2013" name="PLoS Genet.">
        <title>The genome of Spraguea lophii and the basis of host-microsporidian interactions.</title>
        <authorList>
            <person name="Campbell S.E."/>
            <person name="Williams T.A."/>
            <person name="Yousuf A."/>
            <person name="Soanes D.M."/>
            <person name="Paszkiewicz K.H."/>
            <person name="Williams B.A.P."/>
        </authorList>
    </citation>
    <scope>NUCLEOTIDE SEQUENCE [LARGE SCALE GENOMIC DNA]</scope>
    <source>
        <strain evidence="7">42_110</strain>
    </source>
</reference>
<dbReference type="InterPro" id="IPR039907">
    <property type="entry name" value="NOB1"/>
</dbReference>
<name>S7XJ55_SPRLO</name>
<dbReference type="InterPro" id="IPR033411">
    <property type="entry name" value="Ribonuclease_PIN"/>
</dbReference>
<dbReference type="STRING" id="1358809.S7XJ55"/>
<dbReference type="VEuPathDB" id="MicrosporidiaDB:SLOPH_1393"/>
<evidence type="ECO:0000313" key="7">
    <source>
        <dbReference type="Proteomes" id="UP000014978"/>
    </source>
</evidence>
<feature type="domain" description="Ribonuclease PIN" evidence="5">
    <location>
        <begin position="5"/>
        <end position="85"/>
    </location>
</feature>
<keyword evidence="7" id="KW-1185">Reference proteome</keyword>
<evidence type="ECO:0000313" key="6">
    <source>
        <dbReference type="EMBL" id="EPR79059.1"/>
    </source>
</evidence>
<proteinExistence type="predicted"/>
<evidence type="ECO:0000256" key="3">
    <source>
        <dbReference type="ARBA" id="ARBA00022801"/>
    </source>
</evidence>
<dbReference type="PANTHER" id="PTHR12814:SF2">
    <property type="entry name" value="RNA-BINDING PROTEIN NOB1"/>
    <property type="match status" value="1"/>
</dbReference>
<dbReference type="SUPFAM" id="SSF144206">
    <property type="entry name" value="NOB1 zinc finger-like"/>
    <property type="match status" value="1"/>
</dbReference>
<dbReference type="OrthoDB" id="446759at2759"/>
<evidence type="ECO:0000256" key="1">
    <source>
        <dbReference type="ARBA" id="ARBA00022722"/>
    </source>
</evidence>
<dbReference type="Gene3D" id="3.40.50.1010">
    <property type="entry name" value="5'-nuclease"/>
    <property type="match status" value="1"/>
</dbReference>
<keyword evidence="1" id="KW-0540">Nuclease</keyword>
<organism evidence="6 7">
    <name type="scientific">Spraguea lophii (strain 42_110)</name>
    <name type="common">Microsporidian parasite</name>
    <dbReference type="NCBI Taxonomy" id="1358809"/>
    <lineage>
        <taxon>Eukaryota</taxon>
        <taxon>Fungi</taxon>
        <taxon>Fungi incertae sedis</taxon>
        <taxon>Microsporidia</taxon>
        <taxon>Spragueidae</taxon>
        <taxon>Spraguea</taxon>
    </lineage>
</organism>
<dbReference type="Proteomes" id="UP000014978">
    <property type="component" value="Unassembled WGS sequence"/>
</dbReference>
<gene>
    <name evidence="6" type="ORF">SLOPH_1393</name>
</gene>
<dbReference type="GO" id="GO:0016787">
    <property type="term" value="F:hydrolase activity"/>
    <property type="evidence" value="ECO:0007669"/>
    <property type="project" value="UniProtKB-KW"/>
</dbReference>
<dbReference type="PANTHER" id="PTHR12814">
    <property type="entry name" value="RNA-BINDING PROTEIN NOB1"/>
    <property type="match status" value="1"/>
</dbReference>
<dbReference type="GO" id="GO:0030490">
    <property type="term" value="P:maturation of SSU-rRNA"/>
    <property type="evidence" value="ECO:0007669"/>
    <property type="project" value="TreeGrafter"/>
</dbReference>
<accession>S7XJ55</accession>